<dbReference type="Gene3D" id="1.20.1070.10">
    <property type="entry name" value="Rhodopsin 7-helix transmembrane proteins"/>
    <property type="match status" value="1"/>
</dbReference>
<dbReference type="InterPro" id="IPR017452">
    <property type="entry name" value="GPCR_Rhodpsn_7TM"/>
</dbReference>
<organism evidence="7 8">
    <name type="scientific">Plectus sambesii</name>
    <dbReference type="NCBI Taxonomy" id="2011161"/>
    <lineage>
        <taxon>Eukaryota</taxon>
        <taxon>Metazoa</taxon>
        <taxon>Ecdysozoa</taxon>
        <taxon>Nematoda</taxon>
        <taxon>Chromadorea</taxon>
        <taxon>Plectida</taxon>
        <taxon>Plectina</taxon>
        <taxon>Plectoidea</taxon>
        <taxon>Plectidae</taxon>
        <taxon>Plectus</taxon>
    </lineage>
</organism>
<evidence type="ECO:0000256" key="2">
    <source>
        <dbReference type="ARBA" id="ARBA00022692"/>
    </source>
</evidence>
<feature type="transmembrane region" description="Helical" evidence="5">
    <location>
        <begin position="20"/>
        <end position="43"/>
    </location>
</feature>
<feature type="domain" description="G-protein coupled receptors family 1 profile" evidence="6">
    <location>
        <begin position="34"/>
        <end position="152"/>
    </location>
</feature>
<dbReference type="PROSITE" id="PS50262">
    <property type="entry name" value="G_PROTEIN_RECEP_F1_2"/>
    <property type="match status" value="1"/>
</dbReference>
<evidence type="ECO:0000256" key="1">
    <source>
        <dbReference type="ARBA" id="ARBA00004370"/>
    </source>
</evidence>
<evidence type="ECO:0000313" key="8">
    <source>
        <dbReference type="WBParaSite" id="PSAMB.scaffold728size42545.g8364.t1"/>
    </source>
</evidence>
<evidence type="ECO:0000256" key="3">
    <source>
        <dbReference type="ARBA" id="ARBA00022989"/>
    </source>
</evidence>
<proteinExistence type="predicted"/>
<feature type="transmembrane region" description="Helical" evidence="5">
    <location>
        <begin position="90"/>
        <end position="112"/>
    </location>
</feature>
<dbReference type="GO" id="GO:0016020">
    <property type="term" value="C:membrane"/>
    <property type="evidence" value="ECO:0007669"/>
    <property type="project" value="UniProtKB-SubCell"/>
</dbReference>
<keyword evidence="4 5" id="KW-0472">Membrane</keyword>
<keyword evidence="2 5" id="KW-0812">Transmembrane</keyword>
<evidence type="ECO:0000259" key="6">
    <source>
        <dbReference type="PROSITE" id="PS50262"/>
    </source>
</evidence>
<keyword evidence="3 5" id="KW-1133">Transmembrane helix</keyword>
<sequence length="195" mass="21792">MNITNEDYLVDFYGPSAHWFSIYVAVASVLVIIGNTFFICITLTSDSLRIKSSNWFLLGFATTDLIHGVVHLYDAYAIRFGSIDNRGPCWLAGILVTFTAPISWGFPGLIAADRYYKIIIDYGKFSLGKKLFSELSMELKRILTAPYWLSSIANPWLTVILVQPFRHRILHLLRRVGVIGGGTNKIAAVQVGTTL</sequence>
<evidence type="ECO:0000256" key="4">
    <source>
        <dbReference type="ARBA" id="ARBA00023136"/>
    </source>
</evidence>
<accession>A0A914X8Z2</accession>
<evidence type="ECO:0000256" key="5">
    <source>
        <dbReference type="SAM" id="Phobius"/>
    </source>
</evidence>
<keyword evidence="7" id="KW-1185">Reference proteome</keyword>
<reference evidence="8" key="1">
    <citation type="submission" date="2022-11" db="UniProtKB">
        <authorList>
            <consortium name="WormBaseParasite"/>
        </authorList>
    </citation>
    <scope>IDENTIFICATION</scope>
</reference>
<feature type="transmembrane region" description="Helical" evidence="5">
    <location>
        <begin position="55"/>
        <end position="78"/>
    </location>
</feature>
<dbReference type="SUPFAM" id="SSF81321">
    <property type="entry name" value="Family A G protein-coupled receptor-like"/>
    <property type="match status" value="1"/>
</dbReference>
<dbReference type="Proteomes" id="UP000887566">
    <property type="component" value="Unplaced"/>
</dbReference>
<evidence type="ECO:0000313" key="7">
    <source>
        <dbReference type="Proteomes" id="UP000887566"/>
    </source>
</evidence>
<dbReference type="WBParaSite" id="PSAMB.scaffold728size42545.g8364.t1">
    <property type="protein sequence ID" value="PSAMB.scaffold728size42545.g8364.t1"/>
    <property type="gene ID" value="PSAMB.scaffold728size42545.g8364"/>
</dbReference>
<name>A0A914X8Z2_9BILA</name>
<comment type="subcellular location">
    <subcellularLocation>
        <location evidence="1">Membrane</location>
    </subcellularLocation>
</comment>
<dbReference type="AlphaFoldDB" id="A0A914X8Z2"/>
<protein>
    <submittedName>
        <fullName evidence="8">G-protein coupled receptors family 1 profile domain-containing protein</fullName>
    </submittedName>
</protein>